<proteinExistence type="predicted"/>
<name>A0A9E2NRA3_9GAMM</name>
<dbReference type="Pfam" id="PF00085">
    <property type="entry name" value="Thioredoxin"/>
    <property type="match status" value="1"/>
</dbReference>
<dbReference type="Pfam" id="PF14559">
    <property type="entry name" value="TPR_19"/>
    <property type="match status" value="1"/>
</dbReference>
<evidence type="ECO:0000313" key="3">
    <source>
        <dbReference type="Proteomes" id="UP000824150"/>
    </source>
</evidence>
<dbReference type="InterPro" id="IPR013766">
    <property type="entry name" value="Thioredoxin_domain"/>
</dbReference>
<dbReference type="GO" id="GO:0006950">
    <property type="term" value="P:response to stress"/>
    <property type="evidence" value="ECO:0007669"/>
    <property type="project" value="UniProtKB-ARBA"/>
</dbReference>
<evidence type="ECO:0000313" key="2">
    <source>
        <dbReference type="EMBL" id="MBU3825887.1"/>
    </source>
</evidence>
<accession>A0A9E2NRA3</accession>
<reference evidence="2" key="1">
    <citation type="journal article" date="2021" name="PeerJ">
        <title>Extensive microbial diversity within the chicken gut microbiome revealed by metagenomics and culture.</title>
        <authorList>
            <person name="Gilroy R."/>
            <person name="Ravi A."/>
            <person name="Getino M."/>
            <person name="Pursley I."/>
            <person name="Horton D.L."/>
            <person name="Alikhan N.F."/>
            <person name="Baker D."/>
            <person name="Gharbi K."/>
            <person name="Hall N."/>
            <person name="Watson M."/>
            <person name="Adriaenssens E.M."/>
            <person name="Foster-Nyarko E."/>
            <person name="Jarju S."/>
            <person name="Secka A."/>
            <person name="Antonio M."/>
            <person name="Oren A."/>
            <person name="Chaudhuri R.R."/>
            <person name="La Ragione R."/>
            <person name="Hildebrand F."/>
            <person name="Pallen M.J."/>
        </authorList>
    </citation>
    <scope>NUCLEOTIDE SEQUENCE</scope>
    <source>
        <strain evidence="2">687</strain>
    </source>
</reference>
<dbReference type="AlphaFoldDB" id="A0A9E2NRA3"/>
<sequence>MQLTEQNVREAIIDGSMNKAVFLYFYLDAPECAAITQTLQTAISDDNAYLSLVLANVQEPVAQAVAMQLGLQNVPTLVVFKEGKPTDFLQGDEIKERLTELMHKYMPSESELQLRDALMAEAAGNMAEALSKASIAYNSDTNNLQAKHIYARLLIANKNLERAAAILADAGREERESKDYQDLMSALDLAQKAQDSPALHQLADEYAKNPTVEVALKYAAALVEAGKKAEALDLLFGILQHDLSQAEVKKTFLDILNTMAGDPLQGKYRRRLYTLLY</sequence>
<gene>
    <name evidence="2" type="ORF">IAA31_00110</name>
</gene>
<comment type="caution">
    <text evidence="2">The sequence shown here is derived from an EMBL/GenBank/DDBJ whole genome shotgun (WGS) entry which is preliminary data.</text>
</comment>
<dbReference type="Gene3D" id="3.40.30.10">
    <property type="entry name" value="Glutaredoxin"/>
    <property type="match status" value="1"/>
</dbReference>
<dbReference type="Proteomes" id="UP000824150">
    <property type="component" value="Unassembled WGS sequence"/>
</dbReference>
<protein>
    <submittedName>
        <fullName evidence="2">Tetratricopeptide repeat protein</fullName>
    </submittedName>
</protein>
<feature type="domain" description="Thioredoxin" evidence="1">
    <location>
        <begin position="3"/>
        <end position="103"/>
    </location>
</feature>
<dbReference type="EMBL" id="JAHLFG010000001">
    <property type="protein sequence ID" value="MBU3825887.1"/>
    <property type="molecule type" value="Genomic_DNA"/>
</dbReference>
<organism evidence="2 3">
    <name type="scientific">Candidatus Anaerobiospirillum merdipullorum</name>
    <dbReference type="NCBI Taxonomy" id="2838450"/>
    <lineage>
        <taxon>Bacteria</taxon>
        <taxon>Pseudomonadati</taxon>
        <taxon>Pseudomonadota</taxon>
        <taxon>Gammaproteobacteria</taxon>
        <taxon>Aeromonadales</taxon>
        <taxon>Succinivibrionaceae</taxon>
        <taxon>Anaerobiospirillum</taxon>
    </lineage>
</organism>
<reference evidence="2" key="2">
    <citation type="submission" date="2021-04" db="EMBL/GenBank/DDBJ databases">
        <authorList>
            <person name="Gilroy R."/>
        </authorList>
    </citation>
    <scope>NUCLEOTIDE SEQUENCE</scope>
    <source>
        <strain evidence="2">687</strain>
    </source>
</reference>
<evidence type="ECO:0000259" key="1">
    <source>
        <dbReference type="Pfam" id="PF00085"/>
    </source>
</evidence>
<dbReference type="SUPFAM" id="SSF52833">
    <property type="entry name" value="Thioredoxin-like"/>
    <property type="match status" value="1"/>
</dbReference>
<dbReference type="Pfam" id="PF14561">
    <property type="entry name" value="TPR_20"/>
    <property type="match status" value="1"/>
</dbReference>
<dbReference type="InterPro" id="IPR036249">
    <property type="entry name" value="Thioredoxin-like_sf"/>
</dbReference>
<dbReference type="Gene3D" id="1.25.40.10">
    <property type="entry name" value="Tetratricopeptide repeat domain"/>
    <property type="match status" value="2"/>
</dbReference>
<dbReference type="InterPro" id="IPR011990">
    <property type="entry name" value="TPR-like_helical_dom_sf"/>
</dbReference>